<dbReference type="RefSeq" id="WP_111631687.1">
    <property type="nucleotide sequence ID" value="NZ_QLMC01000031.1"/>
</dbReference>
<comment type="caution">
    <text evidence="1">The sequence shown here is derived from an EMBL/GenBank/DDBJ whole genome shotgun (WGS) entry which is preliminary data.</text>
</comment>
<evidence type="ECO:0000313" key="2">
    <source>
        <dbReference type="Proteomes" id="UP000248790"/>
    </source>
</evidence>
<name>A0A327WFC4_LARAB</name>
<sequence length="76" mass="8521">MTSNRTANEQAKALKTTAKNIRTKLIPKLSLLKDNFTPSEWHIIELAMNNYVIDISNEAARLTVIVAQSGELSHKQ</sequence>
<evidence type="ECO:0000313" key="1">
    <source>
        <dbReference type="EMBL" id="RAJ89100.1"/>
    </source>
</evidence>
<protein>
    <submittedName>
        <fullName evidence="1">Uncharacterized protein</fullName>
    </submittedName>
</protein>
<dbReference type="AlphaFoldDB" id="A0A327WFC4"/>
<proteinExistence type="predicted"/>
<gene>
    <name evidence="1" type="ORF">LX87_05721</name>
</gene>
<keyword evidence="2" id="KW-1185">Reference proteome</keyword>
<dbReference type="Proteomes" id="UP000248790">
    <property type="component" value="Unassembled WGS sequence"/>
</dbReference>
<organism evidence="1 2">
    <name type="scientific">Larkinella arboricola</name>
    <dbReference type="NCBI Taxonomy" id="643671"/>
    <lineage>
        <taxon>Bacteria</taxon>
        <taxon>Pseudomonadati</taxon>
        <taxon>Bacteroidota</taxon>
        <taxon>Cytophagia</taxon>
        <taxon>Cytophagales</taxon>
        <taxon>Spirosomataceae</taxon>
        <taxon>Larkinella</taxon>
    </lineage>
</organism>
<reference evidence="1 2" key="1">
    <citation type="submission" date="2018-06" db="EMBL/GenBank/DDBJ databases">
        <title>Genomic Encyclopedia of Archaeal and Bacterial Type Strains, Phase II (KMG-II): from individual species to whole genera.</title>
        <authorList>
            <person name="Goeker M."/>
        </authorList>
    </citation>
    <scope>NUCLEOTIDE SEQUENCE [LARGE SCALE GENOMIC DNA]</scope>
    <source>
        <strain evidence="1 2">DSM 21851</strain>
    </source>
</reference>
<dbReference type="EMBL" id="QLMC01000031">
    <property type="protein sequence ID" value="RAJ89100.1"/>
    <property type="molecule type" value="Genomic_DNA"/>
</dbReference>
<accession>A0A327WFC4</accession>